<comment type="catalytic activity">
    <reaction evidence="9">
        <text>ATP + H2O = ADP + phosphate + H(+)</text>
        <dbReference type="Rhea" id="RHEA:13065"/>
        <dbReference type="ChEBI" id="CHEBI:15377"/>
        <dbReference type="ChEBI" id="CHEBI:15378"/>
        <dbReference type="ChEBI" id="CHEBI:30616"/>
        <dbReference type="ChEBI" id="CHEBI:43474"/>
        <dbReference type="ChEBI" id="CHEBI:456216"/>
        <dbReference type="EC" id="3.6.4.13"/>
    </reaction>
</comment>
<keyword evidence="6 9" id="KW-0067">ATP-binding</keyword>
<protein>
    <recommendedName>
        <fullName evidence="9">ATP-dependent RNA helicase</fullName>
        <ecNumber evidence="9">3.6.4.13</ecNumber>
    </recommendedName>
</protein>
<keyword evidence="4 9" id="KW-0378">Hydrolase</keyword>
<comment type="similarity">
    <text evidence="9">Belongs to the DEAD box helicase family.</text>
</comment>
<evidence type="ECO:0000259" key="11">
    <source>
        <dbReference type="PROSITE" id="PS51192"/>
    </source>
</evidence>
<dbReference type="AlphaFoldDB" id="A0AAD5VCS9"/>
<feature type="region of interest" description="Disordered" evidence="10">
    <location>
        <begin position="402"/>
        <end position="440"/>
    </location>
</feature>
<evidence type="ECO:0000256" key="3">
    <source>
        <dbReference type="ARBA" id="ARBA00022741"/>
    </source>
</evidence>
<evidence type="ECO:0000256" key="6">
    <source>
        <dbReference type="ARBA" id="ARBA00022840"/>
    </source>
</evidence>
<evidence type="ECO:0000313" key="14">
    <source>
        <dbReference type="EMBL" id="KAJ3491046.1"/>
    </source>
</evidence>
<feature type="short sequence motif" description="Q motif" evidence="8">
    <location>
        <begin position="59"/>
        <end position="89"/>
    </location>
</feature>
<dbReference type="PROSITE" id="PS51192">
    <property type="entry name" value="HELICASE_ATP_BIND_1"/>
    <property type="match status" value="1"/>
</dbReference>
<evidence type="ECO:0000256" key="8">
    <source>
        <dbReference type="PROSITE-ProRule" id="PRU00552"/>
    </source>
</evidence>
<dbReference type="EC" id="3.6.4.13" evidence="9"/>
<evidence type="ECO:0000256" key="1">
    <source>
        <dbReference type="ARBA" id="ARBA00004604"/>
    </source>
</evidence>
<evidence type="ECO:0000256" key="2">
    <source>
        <dbReference type="ARBA" id="ARBA00022552"/>
    </source>
</evidence>
<dbReference type="SUPFAM" id="SSF52540">
    <property type="entry name" value="P-loop containing nucleoside triphosphate hydrolases"/>
    <property type="match status" value="1"/>
</dbReference>
<dbReference type="Pfam" id="PF00271">
    <property type="entry name" value="Helicase_C"/>
    <property type="match status" value="1"/>
</dbReference>
<dbReference type="InterPro" id="IPR011545">
    <property type="entry name" value="DEAD/DEAH_box_helicase_dom"/>
</dbReference>
<keyword evidence="15" id="KW-1185">Reference proteome</keyword>
<dbReference type="EMBL" id="JANAWD010000018">
    <property type="protein sequence ID" value="KAJ3491046.1"/>
    <property type="molecule type" value="Genomic_DNA"/>
</dbReference>
<evidence type="ECO:0000313" key="15">
    <source>
        <dbReference type="Proteomes" id="UP001212997"/>
    </source>
</evidence>
<evidence type="ECO:0000256" key="7">
    <source>
        <dbReference type="ARBA" id="ARBA00022884"/>
    </source>
</evidence>
<dbReference type="SMART" id="SM00487">
    <property type="entry name" value="DEXDc"/>
    <property type="match status" value="1"/>
</dbReference>
<feature type="compositionally biased region" description="Basic and acidic residues" evidence="10">
    <location>
        <begin position="403"/>
        <end position="412"/>
    </location>
</feature>
<sequence>MTSFVLSPTLRVAGRRIPRRWPPPQVLIQLRHYNKIGKVINQKETTPFSYIQKDTKTSETFADLGVSPSICEGLREAYPNVTKPTALQAQFIPAVLSGKDVLLKDFTGSGKTFGLVLALLSKPRRHARSRTYAQEKIPLVSSLLITPHRDLAFQILHWIKTIHESSRHPENLASIAQVLVRGGSPSYFDENLDKLRRTPPGLVVGTPQAVLEIIKEDPTVVGLGKGGMMRGLETLVIDEVDYLIETMPKNGDKYDRLKYERMLKKHPSPTRQILDFVYAPNREYRIPHGRRDARDFEANEGKPWRDGTLRGAPRTEFGSKRPQLVLSSATMRAYFRKCLIAEKTWLRKEEDVIKISGQPDIKPTKEVEARHTLGGTSMVHCGLVVNEAGEIRNYRRAAVAGDTDVKASKTEGTENEDVGNEDQVIVDSDEKPDSEGEGEVTDVGNFMASGGGVDNDHAIVDISEKDEEEFGKKPSPFSLNAFEAVAATFALDVPQVALLVLSTEAPVRRAVYDLRKLGVNAYPLDLLESDKGGAYLLQKGSHVVSDNPTLLVATLASMRGMDLPDLSHVFMLGVPEDRSADTYLHVAGRVGRFGRRGKVVAIMEADRRRATKKGKEVQTNEVSWYGCMYKAIGVKPTRMEHFD</sequence>
<keyword evidence="7 9" id="KW-0694">RNA-binding</keyword>
<feature type="domain" description="Helicase ATP-binding" evidence="11">
    <location>
        <begin position="92"/>
        <end position="331"/>
    </location>
</feature>
<accession>A0AAD5VCS9</accession>
<dbReference type="GO" id="GO:0005730">
    <property type="term" value="C:nucleolus"/>
    <property type="evidence" value="ECO:0007669"/>
    <property type="project" value="UniProtKB-SubCell"/>
</dbReference>
<evidence type="ECO:0000256" key="9">
    <source>
        <dbReference type="RuleBase" id="RU365068"/>
    </source>
</evidence>
<reference evidence="14" key="1">
    <citation type="submission" date="2022-07" db="EMBL/GenBank/DDBJ databases">
        <title>Genome Sequence of Physisporinus lineatus.</title>
        <authorList>
            <person name="Buettner E."/>
        </authorList>
    </citation>
    <scope>NUCLEOTIDE SEQUENCE</scope>
    <source>
        <strain evidence="14">VT162</strain>
    </source>
</reference>
<feature type="domain" description="Helicase C-terminal" evidence="12">
    <location>
        <begin position="454"/>
        <end position="640"/>
    </location>
</feature>
<dbReference type="GO" id="GO:0003724">
    <property type="term" value="F:RNA helicase activity"/>
    <property type="evidence" value="ECO:0007669"/>
    <property type="project" value="UniProtKB-EC"/>
</dbReference>
<dbReference type="GO" id="GO:0003723">
    <property type="term" value="F:RNA binding"/>
    <property type="evidence" value="ECO:0007669"/>
    <property type="project" value="UniProtKB-UniRule"/>
</dbReference>
<name>A0AAD5VCS9_9APHY</name>
<dbReference type="Pfam" id="PF00270">
    <property type="entry name" value="DEAD"/>
    <property type="match status" value="1"/>
</dbReference>
<evidence type="ECO:0000259" key="13">
    <source>
        <dbReference type="PROSITE" id="PS51195"/>
    </source>
</evidence>
<feature type="domain" description="DEAD-box RNA helicase Q" evidence="13">
    <location>
        <begin position="59"/>
        <end position="89"/>
    </location>
</feature>
<proteinExistence type="inferred from homology"/>
<comment type="caution">
    <text evidence="14">The sequence shown here is derived from an EMBL/GenBank/DDBJ whole genome shotgun (WGS) entry which is preliminary data.</text>
</comment>
<dbReference type="GO" id="GO:0016787">
    <property type="term" value="F:hydrolase activity"/>
    <property type="evidence" value="ECO:0007669"/>
    <property type="project" value="UniProtKB-KW"/>
</dbReference>
<comment type="subcellular location">
    <subcellularLocation>
        <location evidence="1">Nucleus</location>
        <location evidence="1">Nucleolus</location>
    </subcellularLocation>
</comment>
<dbReference type="SMART" id="SM00490">
    <property type="entry name" value="HELICc"/>
    <property type="match status" value="1"/>
</dbReference>
<dbReference type="InterPro" id="IPR001650">
    <property type="entry name" value="Helicase_C-like"/>
</dbReference>
<comment type="domain">
    <text evidence="9">The Q motif is unique to and characteristic of the DEAD box family of RNA helicases and controls ATP binding and hydrolysis.</text>
</comment>
<dbReference type="PROSITE" id="PS51195">
    <property type="entry name" value="Q_MOTIF"/>
    <property type="match status" value="1"/>
</dbReference>
<dbReference type="PROSITE" id="PS51194">
    <property type="entry name" value="HELICASE_CTER"/>
    <property type="match status" value="1"/>
</dbReference>
<dbReference type="InterPro" id="IPR014001">
    <property type="entry name" value="Helicase_ATP-bd"/>
</dbReference>
<evidence type="ECO:0000256" key="5">
    <source>
        <dbReference type="ARBA" id="ARBA00022806"/>
    </source>
</evidence>
<dbReference type="PANTHER" id="PTHR24031">
    <property type="entry name" value="RNA HELICASE"/>
    <property type="match status" value="1"/>
</dbReference>
<organism evidence="14 15">
    <name type="scientific">Meripilus lineatus</name>
    <dbReference type="NCBI Taxonomy" id="2056292"/>
    <lineage>
        <taxon>Eukaryota</taxon>
        <taxon>Fungi</taxon>
        <taxon>Dikarya</taxon>
        <taxon>Basidiomycota</taxon>
        <taxon>Agaricomycotina</taxon>
        <taxon>Agaricomycetes</taxon>
        <taxon>Polyporales</taxon>
        <taxon>Meripilaceae</taxon>
        <taxon>Meripilus</taxon>
    </lineage>
</organism>
<comment type="function">
    <text evidence="9">RNA helicase.</text>
</comment>
<keyword evidence="5 9" id="KW-0347">Helicase</keyword>
<evidence type="ECO:0000256" key="10">
    <source>
        <dbReference type="SAM" id="MobiDB-lite"/>
    </source>
</evidence>
<keyword evidence="3 9" id="KW-0547">Nucleotide-binding</keyword>
<dbReference type="GO" id="GO:0006364">
    <property type="term" value="P:rRNA processing"/>
    <property type="evidence" value="ECO:0007669"/>
    <property type="project" value="UniProtKB-KW"/>
</dbReference>
<keyword evidence="2" id="KW-0698">rRNA processing</keyword>
<dbReference type="Gene3D" id="3.40.50.300">
    <property type="entry name" value="P-loop containing nucleotide triphosphate hydrolases"/>
    <property type="match status" value="2"/>
</dbReference>
<dbReference type="Proteomes" id="UP001212997">
    <property type="component" value="Unassembled WGS sequence"/>
</dbReference>
<gene>
    <name evidence="14" type="ORF">NLI96_g979</name>
</gene>
<evidence type="ECO:0000259" key="12">
    <source>
        <dbReference type="PROSITE" id="PS51194"/>
    </source>
</evidence>
<dbReference type="InterPro" id="IPR027417">
    <property type="entry name" value="P-loop_NTPase"/>
</dbReference>
<dbReference type="InterPro" id="IPR014014">
    <property type="entry name" value="RNA_helicase_DEAD_Q_motif"/>
</dbReference>
<evidence type="ECO:0000256" key="4">
    <source>
        <dbReference type="ARBA" id="ARBA00022801"/>
    </source>
</evidence>
<dbReference type="GO" id="GO:0005524">
    <property type="term" value="F:ATP binding"/>
    <property type="evidence" value="ECO:0007669"/>
    <property type="project" value="UniProtKB-UniRule"/>
</dbReference>